<organism evidence="1 2">
    <name type="scientific">Staurois parvus</name>
    <dbReference type="NCBI Taxonomy" id="386267"/>
    <lineage>
        <taxon>Eukaryota</taxon>
        <taxon>Metazoa</taxon>
        <taxon>Chordata</taxon>
        <taxon>Craniata</taxon>
        <taxon>Vertebrata</taxon>
        <taxon>Euteleostomi</taxon>
        <taxon>Amphibia</taxon>
        <taxon>Batrachia</taxon>
        <taxon>Anura</taxon>
        <taxon>Neobatrachia</taxon>
        <taxon>Ranoidea</taxon>
        <taxon>Ranidae</taxon>
        <taxon>Staurois</taxon>
    </lineage>
</organism>
<evidence type="ECO:0000313" key="2">
    <source>
        <dbReference type="Proteomes" id="UP001162483"/>
    </source>
</evidence>
<dbReference type="EMBL" id="CATNWA010015386">
    <property type="protein sequence ID" value="CAI9582821.1"/>
    <property type="molecule type" value="Genomic_DNA"/>
</dbReference>
<comment type="caution">
    <text evidence="1">The sequence shown here is derived from an EMBL/GenBank/DDBJ whole genome shotgun (WGS) entry which is preliminary data.</text>
</comment>
<protein>
    <submittedName>
        <fullName evidence="1">Uncharacterized protein</fullName>
    </submittedName>
</protein>
<evidence type="ECO:0000313" key="1">
    <source>
        <dbReference type="EMBL" id="CAI9582821.1"/>
    </source>
</evidence>
<reference evidence="1" key="1">
    <citation type="submission" date="2023-05" db="EMBL/GenBank/DDBJ databases">
        <authorList>
            <person name="Stuckert A."/>
        </authorList>
    </citation>
    <scope>NUCLEOTIDE SEQUENCE</scope>
</reference>
<sequence length="112" mass="12286">FCSLRDYNLCQQPESDCYWGSLSSNTDISINICNTLSPQTGRPEGYIQEHSSGTPGLLHTGTLFQGWGYQRIITYGNTLPGTGISEDYLHTGTLPGTGISEVYIYRNTLTGI</sequence>
<proteinExistence type="predicted"/>
<keyword evidence="2" id="KW-1185">Reference proteome</keyword>
<dbReference type="Proteomes" id="UP001162483">
    <property type="component" value="Unassembled WGS sequence"/>
</dbReference>
<accession>A0ABN9ED55</accession>
<feature type="non-terminal residue" evidence="1">
    <location>
        <position position="1"/>
    </location>
</feature>
<feature type="non-terminal residue" evidence="1">
    <location>
        <position position="112"/>
    </location>
</feature>
<name>A0ABN9ED55_9NEOB</name>
<gene>
    <name evidence="1" type="ORF">SPARVUS_LOCUS9714584</name>
</gene>